<evidence type="ECO:0000256" key="4">
    <source>
        <dbReference type="ARBA" id="ARBA00022679"/>
    </source>
</evidence>
<organism evidence="8 9">
    <name type="scientific">Myceligenerans xiligouense</name>
    <dbReference type="NCBI Taxonomy" id="253184"/>
    <lineage>
        <taxon>Bacteria</taxon>
        <taxon>Bacillati</taxon>
        <taxon>Actinomycetota</taxon>
        <taxon>Actinomycetes</taxon>
        <taxon>Micrococcales</taxon>
        <taxon>Promicromonosporaceae</taxon>
        <taxon>Myceligenerans</taxon>
    </lineage>
</organism>
<dbReference type="Pfam" id="PF00266">
    <property type="entry name" value="Aminotran_5"/>
    <property type="match status" value="1"/>
</dbReference>
<dbReference type="PANTHER" id="PTHR21152:SF40">
    <property type="entry name" value="ALANINE--GLYOXYLATE AMINOTRANSFERASE"/>
    <property type="match status" value="1"/>
</dbReference>
<evidence type="ECO:0000256" key="5">
    <source>
        <dbReference type="ARBA" id="ARBA00022898"/>
    </source>
</evidence>
<keyword evidence="3 8" id="KW-0032">Aminotransferase</keyword>
<feature type="region of interest" description="Disordered" evidence="6">
    <location>
        <begin position="436"/>
        <end position="459"/>
    </location>
</feature>
<comment type="caution">
    <text evidence="8">The sequence shown here is derived from an EMBL/GenBank/DDBJ whole genome shotgun (WGS) entry which is preliminary data.</text>
</comment>
<comment type="similarity">
    <text evidence="2">Belongs to the class-V pyridoxal-phosphate-dependent aminotransferase family.</text>
</comment>
<dbReference type="Proteomes" id="UP000280501">
    <property type="component" value="Unassembled WGS sequence"/>
</dbReference>
<dbReference type="FunFam" id="3.40.640.10:FF:000027">
    <property type="entry name" value="Serine--pyruvate aminotransferase, mitochondrial"/>
    <property type="match status" value="1"/>
</dbReference>
<keyword evidence="9" id="KW-1185">Reference proteome</keyword>
<dbReference type="Gene3D" id="3.40.640.10">
    <property type="entry name" value="Type I PLP-dependent aspartate aminotransferase-like (Major domain)"/>
    <property type="match status" value="1"/>
</dbReference>
<name>A0A3N4Z5V1_9MICO</name>
<evidence type="ECO:0000256" key="3">
    <source>
        <dbReference type="ARBA" id="ARBA00022576"/>
    </source>
</evidence>
<evidence type="ECO:0000256" key="2">
    <source>
        <dbReference type="ARBA" id="ARBA00009236"/>
    </source>
</evidence>
<keyword evidence="5" id="KW-0663">Pyridoxal phosphate</keyword>
<dbReference type="SUPFAM" id="SSF53383">
    <property type="entry name" value="PLP-dependent transferases"/>
    <property type="match status" value="1"/>
</dbReference>
<accession>A0A3N4Z5V1</accession>
<dbReference type="AlphaFoldDB" id="A0A3N4Z5V1"/>
<dbReference type="Gene3D" id="3.90.1150.10">
    <property type="entry name" value="Aspartate Aminotransferase, domain 1"/>
    <property type="match status" value="1"/>
</dbReference>
<evidence type="ECO:0000313" key="9">
    <source>
        <dbReference type="Proteomes" id="UP000280501"/>
    </source>
</evidence>
<dbReference type="RefSeq" id="WP_246012212.1">
    <property type="nucleotide sequence ID" value="NZ_RKQZ01000001.1"/>
</dbReference>
<keyword evidence="4 8" id="KW-0808">Transferase</keyword>
<dbReference type="GO" id="GO:0008453">
    <property type="term" value="F:alanine-glyoxylate transaminase activity"/>
    <property type="evidence" value="ECO:0007669"/>
    <property type="project" value="TreeGrafter"/>
</dbReference>
<evidence type="ECO:0000313" key="8">
    <source>
        <dbReference type="EMBL" id="RPF20632.1"/>
    </source>
</evidence>
<comment type="cofactor">
    <cofactor evidence="1">
        <name>pyridoxal 5'-phosphate</name>
        <dbReference type="ChEBI" id="CHEBI:597326"/>
    </cofactor>
</comment>
<feature type="compositionally biased region" description="Low complexity" evidence="6">
    <location>
        <begin position="442"/>
        <end position="453"/>
    </location>
</feature>
<dbReference type="EMBL" id="RKQZ01000001">
    <property type="protein sequence ID" value="RPF20632.1"/>
    <property type="molecule type" value="Genomic_DNA"/>
</dbReference>
<reference evidence="8 9" key="1">
    <citation type="submission" date="2018-11" db="EMBL/GenBank/DDBJ databases">
        <title>Sequencing the genomes of 1000 actinobacteria strains.</title>
        <authorList>
            <person name="Klenk H.-P."/>
        </authorList>
    </citation>
    <scope>NUCLEOTIDE SEQUENCE [LARGE SCALE GENOMIC DNA]</scope>
    <source>
        <strain evidence="8 9">DSM 15700</strain>
    </source>
</reference>
<dbReference type="PANTHER" id="PTHR21152">
    <property type="entry name" value="AMINOTRANSFERASE CLASS V"/>
    <property type="match status" value="1"/>
</dbReference>
<evidence type="ECO:0000259" key="7">
    <source>
        <dbReference type="Pfam" id="PF00266"/>
    </source>
</evidence>
<dbReference type="InterPro" id="IPR015424">
    <property type="entry name" value="PyrdxlP-dep_Trfase"/>
</dbReference>
<feature type="domain" description="Aminotransferase class V" evidence="7">
    <location>
        <begin position="41"/>
        <end position="285"/>
    </location>
</feature>
<gene>
    <name evidence="8" type="ORF">EDD34_1229</name>
</gene>
<dbReference type="GO" id="GO:0004760">
    <property type="term" value="F:L-serine-pyruvate transaminase activity"/>
    <property type="evidence" value="ECO:0007669"/>
    <property type="project" value="TreeGrafter"/>
</dbReference>
<dbReference type="InterPro" id="IPR000192">
    <property type="entry name" value="Aminotrans_V_dom"/>
</dbReference>
<protein>
    <submittedName>
        <fullName evidence="8">(S)-ureidoglycine-glyoxylate aminotransferase</fullName>
    </submittedName>
</protein>
<evidence type="ECO:0000256" key="6">
    <source>
        <dbReference type="SAM" id="MobiDB-lite"/>
    </source>
</evidence>
<sequence>MTSQIDPPPRLLMGPGPVDADPRVLRAMAASLVGQFDPFMTDTMTETMGLWREVWRTVNEQTFLVDGTSRAGIEAALVSLLEPGDDVVVPSFGRFGHLLAEISERAGARVHPVEAEWGSVVDPDRIAELVRRVRPRVIAVVHGDTSTTMAQPLDALGEIARAHEALLYVDATATLGGNVFETDAWGIDAATAGLQKCLGGPSGSAPVTLSERAAARIRSRRHVEAGIRAADDVEPPGTRIASNYLDLAQIMDYWGPRRLNHHTEATSMLYAARECARLIGAEGVGARAARHARHGAAMVAGVRGLGLETFGDDRYRMNNVVAVYLPERLRAEPGAGDAVRAALLEDFGIEIGTSFGPLHGQVWRIGVMGTGARRDAVLATLAGLEHVLRRAGVGVPPGGGVDAALAAYAERSDDGEGGGATAGVLAGAALPGAGGMTDDDGAGAAATHRAGQADLEEPA</sequence>
<evidence type="ECO:0000256" key="1">
    <source>
        <dbReference type="ARBA" id="ARBA00001933"/>
    </source>
</evidence>
<dbReference type="InterPro" id="IPR015421">
    <property type="entry name" value="PyrdxlP-dep_Trfase_major"/>
</dbReference>
<dbReference type="InterPro" id="IPR015422">
    <property type="entry name" value="PyrdxlP-dep_Trfase_small"/>
</dbReference>
<dbReference type="GO" id="GO:0019265">
    <property type="term" value="P:glycine biosynthetic process, by transamination of glyoxylate"/>
    <property type="evidence" value="ECO:0007669"/>
    <property type="project" value="TreeGrafter"/>
</dbReference>
<proteinExistence type="inferred from homology"/>